<dbReference type="Gene3D" id="3.40.190.10">
    <property type="entry name" value="Periplasmic binding protein-like II"/>
    <property type="match status" value="2"/>
</dbReference>
<evidence type="ECO:0000256" key="1">
    <source>
        <dbReference type="ARBA" id="ARBA00003469"/>
    </source>
</evidence>
<comment type="function">
    <text evidence="1">Responsible for the formation of the pyrimidine heterocycle in the thiamine biosynthesis pathway. Catalyzes the formation of hydroxymethylpyrimidine phosphate (HMP-P) from histidine and pyridoxal phosphate (PLP). The protein uses PLP and the active site histidine to form HMP-P, generating an inactive enzyme. The enzyme can only undergo a single turnover, which suggests it is a suicide enzyme.</text>
</comment>
<keyword evidence="5" id="KW-0808">Transferase</keyword>
<evidence type="ECO:0000256" key="2">
    <source>
        <dbReference type="ARBA" id="ARBA00004948"/>
    </source>
</evidence>
<evidence type="ECO:0000256" key="4">
    <source>
        <dbReference type="ARBA" id="ARBA00011738"/>
    </source>
</evidence>
<dbReference type="AlphaFoldDB" id="A0A2A9CSY8"/>
<keyword evidence="14" id="KW-1185">Reference proteome</keyword>
<evidence type="ECO:0000256" key="11">
    <source>
        <dbReference type="ARBA" id="ARBA00048179"/>
    </source>
</evidence>
<evidence type="ECO:0000256" key="10">
    <source>
        <dbReference type="ARBA" id="ARBA00033171"/>
    </source>
</evidence>
<evidence type="ECO:0000259" key="12">
    <source>
        <dbReference type="Pfam" id="PF09084"/>
    </source>
</evidence>
<keyword evidence="7" id="KW-0663">Pyridoxal phosphate</keyword>
<reference evidence="13 14" key="1">
    <citation type="submission" date="2017-10" db="EMBL/GenBank/DDBJ databases">
        <title>Sequencing the genomes of 1000 actinobacteria strains.</title>
        <authorList>
            <person name="Klenk H.-P."/>
        </authorList>
    </citation>
    <scope>NUCLEOTIDE SEQUENCE [LARGE SCALE GENOMIC DNA]</scope>
    <source>
        <strain evidence="13 14">DSM 15597</strain>
    </source>
</reference>
<evidence type="ECO:0000256" key="8">
    <source>
        <dbReference type="ARBA" id="ARBA00022977"/>
    </source>
</evidence>
<accession>A0A2A9CSY8</accession>
<sequence>MTDRVRLVGEYFHPWPNSAGFYLARERGWYAEVGIELELVTFDAWVGDGLEYLNSGRADFGVFPSNRLLQRRELGQQLVGVAAVNQRGLETVLTVAGSGIERLADLSGRRLGLNPTPRGRAIVRELVARDGGDPDRVQLVDLGSRELTAAEIANGVVDATFGSYWAWDNLREDYPSHQLRAWEVDRHLGVGYHSYLLGTREDVLADNPELVRRFVEATARGYEAAAADPSVIPDLYERITPYFSRRLLARSGELISSTWLHEGRWGTLRTELIEPYSAWLADHQVIGDPEIWRAAIRPAVPVG</sequence>
<evidence type="ECO:0000313" key="13">
    <source>
        <dbReference type="EMBL" id="PFG17165.1"/>
    </source>
</evidence>
<dbReference type="PANTHER" id="PTHR31528">
    <property type="entry name" value="4-AMINO-5-HYDROXYMETHYL-2-METHYLPYRIMIDINE PHOSPHATE SYNTHASE THI11-RELATED"/>
    <property type="match status" value="1"/>
</dbReference>
<keyword evidence="8" id="KW-0784">Thiamine biosynthesis</keyword>
<dbReference type="EMBL" id="PDJC01000001">
    <property type="protein sequence ID" value="PFG17165.1"/>
    <property type="molecule type" value="Genomic_DNA"/>
</dbReference>
<evidence type="ECO:0000256" key="7">
    <source>
        <dbReference type="ARBA" id="ARBA00022898"/>
    </source>
</evidence>
<feature type="domain" description="SsuA/THI5-like" evidence="12">
    <location>
        <begin position="15"/>
        <end position="230"/>
    </location>
</feature>
<dbReference type="GO" id="GO:0046872">
    <property type="term" value="F:metal ion binding"/>
    <property type="evidence" value="ECO:0007669"/>
    <property type="project" value="UniProtKB-KW"/>
</dbReference>
<dbReference type="InterPro" id="IPR027939">
    <property type="entry name" value="NMT1/THI5"/>
</dbReference>
<comment type="catalytic activity">
    <reaction evidence="11">
        <text>N(6)-(pyridoxal phosphate)-L-lysyl-[4-amino-5-hydroxymethyl-2-methylpyrimidine phosphate synthase] + L-histidyl-[4-amino-5-hydroxymethyl-2-methylpyrimidine phosphate synthase] + 2 Fe(3+) + 4 H2O = L-lysyl-[4-amino-5-hydroxymethyl-2-methylpyrimidine phosphate synthase] + (2S)-2-amino-5-hydroxy-4-oxopentanoyl-[4-amino-5-hydroxymethyl-2-methylpyrimidine phosphate synthase] + 4-amino-2-methyl-5-(phosphooxymethyl)pyrimidine + 3-oxopropanoate + 2 Fe(2+) + 2 H(+)</text>
        <dbReference type="Rhea" id="RHEA:65756"/>
        <dbReference type="Rhea" id="RHEA-COMP:16892"/>
        <dbReference type="Rhea" id="RHEA-COMP:16893"/>
        <dbReference type="Rhea" id="RHEA-COMP:16894"/>
        <dbReference type="Rhea" id="RHEA-COMP:16895"/>
        <dbReference type="ChEBI" id="CHEBI:15377"/>
        <dbReference type="ChEBI" id="CHEBI:15378"/>
        <dbReference type="ChEBI" id="CHEBI:29033"/>
        <dbReference type="ChEBI" id="CHEBI:29034"/>
        <dbReference type="ChEBI" id="CHEBI:29969"/>
        <dbReference type="ChEBI" id="CHEBI:29979"/>
        <dbReference type="ChEBI" id="CHEBI:33190"/>
        <dbReference type="ChEBI" id="CHEBI:58354"/>
        <dbReference type="ChEBI" id="CHEBI:143915"/>
        <dbReference type="ChEBI" id="CHEBI:157692"/>
    </reaction>
    <physiologicalReaction direction="left-to-right" evidence="11">
        <dbReference type="Rhea" id="RHEA:65757"/>
    </physiologicalReaction>
</comment>
<proteinExistence type="inferred from homology"/>
<comment type="caution">
    <text evidence="13">The sequence shown here is derived from an EMBL/GenBank/DDBJ whole genome shotgun (WGS) entry which is preliminary data.</text>
</comment>
<dbReference type="InterPro" id="IPR015168">
    <property type="entry name" value="SsuA/THI5"/>
</dbReference>
<evidence type="ECO:0000256" key="3">
    <source>
        <dbReference type="ARBA" id="ARBA00009406"/>
    </source>
</evidence>
<comment type="subunit">
    <text evidence="4">Homodimer.</text>
</comment>
<dbReference type="PANTHER" id="PTHR31528:SF1">
    <property type="entry name" value="4-AMINO-5-HYDROXYMETHYL-2-METHYLPYRIMIDINE PHOSPHATE SYNTHASE THI11-RELATED"/>
    <property type="match status" value="1"/>
</dbReference>
<evidence type="ECO:0000256" key="9">
    <source>
        <dbReference type="ARBA" id="ARBA00023004"/>
    </source>
</evidence>
<evidence type="ECO:0000256" key="5">
    <source>
        <dbReference type="ARBA" id="ARBA00022679"/>
    </source>
</evidence>
<keyword evidence="6" id="KW-0479">Metal-binding</keyword>
<organism evidence="13 14">
    <name type="scientific">Propionicimonas paludicola</name>
    <dbReference type="NCBI Taxonomy" id="185243"/>
    <lineage>
        <taxon>Bacteria</taxon>
        <taxon>Bacillati</taxon>
        <taxon>Actinomycetota</taxon>
        <taxon>Actinomycetes</taxon>
        <taxon>Propionibacteriales</taxon>
        <taxon>Nocardioidaceae</taxon>
        <taxon>Propionicimonas</taxon>
    </lineage>
</organism>
<dbReference type="GO" id="GO:0016740">
    <property type="term" value="F:transferase activity"/>
    <property type="evidence" value="ECO:0007669"/>
    <property type="project" value="UniProtKB-KW"/>
</dbReference>
<name>A0A2A9CSY8_9ACTN</name>
<evidence type="ECO:0000313" key="14">
    <source>
        <dbReference type="Proteomes" id="UP000226079"/>
    </source>
</evidence>
<protein>
    <recommendedName>
        <fullName evidence="10">Thiamine pyrimidine synthase</fullName>
    </recommendedName>
</protein>
<evidence type="ECO:0000256" key="6">
    <source>
        <dbReference type="ARBA" id="ARBA00022723"/>
    </source>
</evidence>
<dbReference type="OrthoDB" id="174578at2"/>
<keyword evidence="9" id="KW-0408">Iron</keyword>
<dbReference type="RefSeq" id="WP_098460623.1">
    <property type="nucleotide sequence ID" value="NZ_PDJC01000001.1"/>
</dbReference>
<comment type="similarity">
    <text evidence="3">Belongs to the NMT1/THI5 family.</text>
</comment>
<dbReference type="Pfam" id="PF09084">
    <property type="entry name" value="NMT1"/>
    <property type="match status" value="1"/>
</dbReference>
<dbReference type="SUPFAM" id="SSF53850">
    <property type="entry name" value="Periplasmic binding protein-like II"/>
    <property type="match status" value="1"/>
</dbReference>
<dbReference type="GO" id="GO:0009228">
    <property type="term" value="P:thiamine biosynthetic process"/>
    <property type="evidence" value="ECO:0007669"/>
    <property type="project" value="UniProtKB-KW"/>
</dbReference>
<gene>
    <name evidence="13" type="ORF">ATK74_1727</name>
</gene>
<comment type="pathway">
    <text evidence="2">Cofactor biosynthesis; thiamine diphosphate biosynthesis.</text>
</comment>
<dbReference type="Proteomes" id="UP000226079">
    <property type="component" value="Unassembled WGS sequence"/>
</dbReference>